<dbReference type="Gene3D" id="1.10.10.10">
    <property type="entry name" value="Winged helix-like DNA-binding domain superfamily/Winged helix DNA-binding domain"/>
    <property type="match status" value="1"/>
</dbReference>
<dbReference type="InterPro" id="IPR036388">
    <property type="entry name" value="WH-like_DNA-bd_sf"/>
</dbReference>
<dbReference type="SUPFAM" id="SSF46785">
    <property type="entry name" value="Winged helix' DNA-binding domain"/>
    <property type="match status" value="1"/>
</dbReference>
<dbReference type="InterPro" id="IPR019888">
    <property type="entry name" value="Tscrpt_reg_AsnC-like"/>
</dbReference>
<dbReference type="InterPro" id="IPR011991">
    <property type="entry name" value="ArsR-like_HTH"/>
</dbReference>
<evidence type="ECO:0000313" key="6">
    <source>
        <dbReference type="Proteomes" id="UP000199344"/>
    </source>
</evidence>
<dbReference type="InterPro" id="IPR019887">
    <property type="entry name" value="Tscrpt_reg_AsnC/Lrp_C"/>
</dbReference>
<accession>A0A1G6UCY0</accession>
<reference evidence="5 6" key="1">
    <citation type="submission" date="2016-10" db="EMBL/GenBank/DDBJ databases">
        <authorList>
            <person name="de Groot N.N."/>
        </authorList>
    </citation>
    <scope>NUCLEOTIDE SEQUENCE [LARGE SCALE GENOMIC DNA]</scope>
    <source>
        <strain evidence="5 6">DSM 22220</strain>
    </source>
</reference>
<dbReference type="PROSITE" id="PS50956">
    <property type="entry name" value="HTH_ASNC_2"/>
    <property type="match status" value="1"/>
</dbReference>
<evidence type="ECO:0000259" key="4">
    <source>
        <dbReference type="PROSITE" id="PS50956"/>
    </source>
</evidence>
<dbReference type="PANTHER" id="PTHR30154">
    <property type="entry name" value="LEUCINE-RESPONSIVE REGULATORY PROTEIN"/>
    <property type="match status" value="1"/>
</dbReference>
<dbReference type="InterPro" id="IPR011008">
    <property type="entry name" value="Dimeric_a/b-barrel"/>
</dbReference>
<evidence type="ECO:0000256" key="2">
    <source>
        <dbReference type="ARBA" id="ARBA00023125"/>
    </source>
</evidence>
<dbReference type="Gene3D" id="3.30.70.920">
    <property type="match status" value="1"/>
</dbReference>
<dbReference type="Proteomes" id="UP000199344">
    <property type="component" value="Unassembled WGS sequence"/>
</dbReference>
<keyword evidence="3" id="KW-0804">Transcription</keyword>
<organism evidence="5 6">
    <name type="scientific">Paracoccus isoporae</name>
    <dbReference type="NCBI Taxonomy" id="591205"/>
    <lineage>
        <taxon>Bacteria</taxon>
        <taxon>Pseudomonadati</taxon>
        <taxon>Pseudomonadota</taxon>
        <taxon>Alphaproteobacteria</taxon>
        <taxon>Rhodobacterales</taxon>
        <taxon>Paracoccaceae</taxon>
        <taxon>Paracoccus</taxon>
    </lineage>
</organism>
<dbReference type="PANTHER" id="PTHR30154:SF34">
    <property type="entry name" value="TRANSCRIPTIONAL REGULATOR AZLB"/>
    <property type="match status" value="1"/>
</dbReference>
<dbReference type="CDD" id="cd00090">
    <property type="entry name" value="HTH_ARSR"/>
    <property type="match status" value="1"/>
</dbReference>
<dbReference type="InterPro" id="IPR000485">
    <property type="entry name" value="AsnC-type_HTH_dom"/>
</dbReference>
<dbReference type="STRING" id="591205.SAMN05421538_101515"/>
<dbReference type="AlphaFoldDB" id="A0A1G6UCY0"/>
<dbReference type="GO" id="GO:0005829">
    <property type="term" value="C:cytosol"/>
    <property type="evidence" value="ECO:0007669"/>
    <property type="project" value="TreeGrafter"/>
</dbReference>
<dbReference type="GO" id="GO:0043200">
    <property type="term" value="P:response to amino acid"/>
    <property type="evidence" value="ECO:0007669"/>
    <property type="project" value="TreeGrafter"/>
</dbReference>
<keyword evidence="2 5" id="KW-0238">DNA-binding</keyword>
<name>A0A1G6UCY0_9RHOB</name>
<evidence type="ECO:0000313" key="5">
    <source>
        <dbReference type="EMBL" id="SDD39084.1"/>
    </source>
</evidence>
<dbReference type="GO" id="GO:0043565">
    <property type="term" value="F:sequence-specific DNA binding"/>
    <property type="evidence" value="ECO:0007669"/>
    <property type="project" value="InterPro"/>
</dbReference>
<keyword evidence="6" id="KW-1185">Reference proteome</keyword>
<dbReference type="SUPFAM" id="SSF54909">
    <property type="entry name" value="Dimeric alpha+beta barrel"/>
    <property type="match status" value="1"/>
</dbReference>
<dbReference type="EMBL" id="FNAH01000001">
    <property type="protein sequence ID" value="SDD39084.1"/>
    <property type="molecule type" value="Genomic_DNA"/>
</dbReference>
<dbReference type="OrthoDB" id="9803143at2"/>
<evidence type="ECO:0000256" key="1">
    <source>
        <dbReference type="ARBA" id="ARBA00023015"/>
    </source>
</evidence>
<dbReference type="Pfam" id="PF01037">
    <property type="entry name" value="AsnC_trans_reg"/>
    <property type="match status" value="1"/>
</dbReference>
<dbReference type="PRINTS" id="PR00033">
    <property type="entry name" value="HTHASNC"/>
</dbReference>
<feature type="domain" description="HTH asnC-type" evidence="4">
    <location>
        <begin position="6"/>
        <end position="67"/>
    </location>
</feature>
<keyword evidence="1" id="KW-0805">Transcription regulation</keyword>
<evidence type="ECO:0000256" key="3">
    <source>
        <dbReference type="ARBA" id="ARBA00023163"/>
    </source>
</evidence>
<protein>
    <submittedName>
        <fullName evidence="5">DNA-binding transcriptional regulator, Lrp family</fullName>
    </submittedName>
</protein>
<sequence length="155" mass="17601">MDQIDLTEIDRGIIRALQQDCRLPNAQLAERVGMSASACWRRMRLLEEAGVISGYAATVDPDRAGLEFQAIVHVKLARHDRDAVKRVMAELNIRPEVVECYAVTGQYDYHLRVICADMAAYRRFLDDFLFRLPAIESAQTNVVLEAIKRRSVIPV</sequence>
<dbReference type="SMART" id="SM00344">
    <property type="entry name" value="HTH_ASNC"/>
    <property type="match status" value="1"/>
</dbReference>
<dbReference type="GO" id="GO:0006355">
    <property type="term" value="P:regulation of DNA-templated transcription"/>
    <property type="evidence" value="ECO:0007669"/>
    <property type="project" value="UniProtKB-ARBA"/>
</dbReference>
<proteinExistence type="predicted"/>
<gene>
    <name evidence="5" type="ORF">SAMN05421538_101515</name>
</gene>
<dbReference type="RefSeq" id="WP_090520539.1">
    <property type="nucleotide sequence ID" value="NZ_FNAH01000001.1"/>
</dbReference>
<dbReference type="InterPro" id="IPR036390">
    <property type="entry name" value="WH_DNA-bd_sf"/>
</dbReference>
<dbReference type="Pfam" id="PF13412">
    <property type="entry name" value="HTH_24"/>
    <property type="match status" value="1"/>
</dbReference>